<dbReference type="AlphaFoldDB" id="A0A813DVW4"/>
<gene>
    <name evidence="2" type="ORF">PGLA1383_LOCUS12166</name>
</gene>
<evidence type="ECO:0000313" key="2">
    <source>
        <dbReference type="EMBL" id="CAE8593575.1"/>
    </source>
</evidence>
<name>A0A813DVW4_POLGL</name>
<dbReference type="EMBL" id="CAJNNV010006400">
    <property type="protein sequence ID" value="CAE8593575.1"/>
    <property type="molecule type" value="Genomic_DNA"/>
</dbReference>
<feature type="compositionally biased region" description="Basic residues" evidence="1">
    <location>
        <begin position="189"/>
        <end position="199"/>
    </location>
</feature>
<feature type="region of interest" description="Disordered" evidence="1">
    <location>
        <begin position="174"/>
        <end position="199"/>
    </location>
</feature>
<dbReference type="OrthoDB" id="425386at2759"/>
<dbReference type="OMA" id="EYLANNH"/>
<sequence>MEKMPDESEKDEALSVIPKVRCDVCATILNSLLSKARSFSEDDLADALEGNADHELTGDTVRDRMLSHKKGCNKHFKDELISEGYALRQCREVVEGRSDSDPCLWRAPDRPNQNAADTYELWKEIFFYSCEQSIGSHRDAMVEVLMERLEGRSLAEVNRTALSREVCEVTARCGAGAKGKKTKGEHQAKAKKPKAKGEL</sequence>
<accession>A0A813DVW4</accession>
<comment type="caution">
    <text evidence="2">The sequence shown here is derived from an EMBL/GenBank/DDBJ whole genome shotgun (WGS) entry which is preliminary data.</text>
</comment>
<protein>
    <recommendedName>
        <fullName evidence="4">Saposin B-type domain-containing protein</fullName>
    </recommendedName>
</protein>
<evidence type="ECO:0008006" key="4">
    <source>
        <dbReference type="Google" id="ProtNLM"/>
    </source>
</evidence>
<evidence type="ECO:0000313" key="3">
    <source>
        <dbReference type="Proteomes" id="UP000654075"/>
    </source>
</evidence>
<organism evidence="2 3">
    <name type="scientific">Polarella glacialis</name>
    <name type="common">Dinoflagellate</name>
    <dbReference type="NCBI Taxonomy" id="89957"/>
    <lineage>
        <taxon>Eukaryota</taxon>
        <taxon>Sar</taxon>
        <taxon>Alveolata</taxon>
        <taxon>Dinophyceae</taxon>
        <taxon>Suessiales</taxon>
        <taxon>Suessiaceae</taxon>
        <taxon>Polarella</taxon>
    </lineage>
</organism>
<dbReference type="Proteomes" id="UP000654075">
    <property type="component" value="Unassembled WGS sequence"/>
</dbReference>
<evidence type="ECO:0000256" key="1">
    <source>
        <dbReference type="SAM" id="MobiDB-lite"/>
    </source>
</evidence>
<proteinExistence type="predicted"/>
<keyword evidence="3" id="KW-1185">Reference proteome</keyword>
<reference evidence="2" key="1">
    <citation type="submission" date="2021-02" db="EMBL/GenBank/DDBJ databases">
        <authorList>
            <person name="Dougan E. K."/>
            <person name="Rhodes N."/>
            <person name="Thang M."/>
            <person name="Chan C."/>
        </authorList>
    </citation>
    <scope>NUCLEOTIDE SEQUENCE</scope>
</reference>